<dbReference type="GO" id="GO:0005694">
    <property type="term" value="C:chromosome"/>
    <property type="evidence" value="ECO:0007669"/>
    <property type="project" value="UniProtKB-SubCell"/>
</dbReference>
<evidence type="ECO:0000256" key="14">
    <source>
        <dbReference type="PIRNR" id="PIRNR037104"/>
    </source>
</evidence>
<evidence type="ECO:0000256" key="15">
    <source>
        <dbReference type="SAM" id="Coils"/>
    </source>
</evidence>
<dbReference type="PIRSF" id="PIRSF037104">
    <property type="entry name" value="Histone_H3-K4_mtfrase_Set1_fun"/>
    <property type="match status" value="1"/>
</dbReference>
<dbReference type="GO" id="GO:0140999">
    <property type="term" value="F:histone H3K4 trimethyltransferase activity"/>
    <property type="evidence" value="ECO:0007669"/>
    <property type="project" value="UniProtKB-EC"/>
</dbReference>
<dbReference type="KEGG" id="bbrx:BRETT_004481"/>
<evidence type="ECO:0000256" key="4">
    <source>
        <dbReference type="ARBA" id="ARBA00015839"/>
    </source>
</evidence>
<feature type="compositionally biased region" description="Acidic residues" evidence="16">
    <location>
        <begin position="662"/>
        <end position="695"/>
    </location>
</feature>
<keyword evidence="5 14" id="KW-0158">Chromosome</keyword>
<keyword evidence="15" id="KW-0175">Coiled coil</keyword>
<evidence type="ECO:0000256" key="12">
    <source>
        <dbReference type="ARBA" id="ARBA00047583"/>
    </source>
</evidence>
<reference evidence="19" key="2">
    <citation type="journal article" name="BMC Genomics">
        <title>New genome assemblies reveal patterns of domestication and adaptation across Brettanomyces (Dekkera) species.</title>
        <authorList>
            <person name="Roach M.J."/>
            <person name="Borneman A.R."/>
        </authorList>
    </citation>
    <scope>NUCLEOTIDE SEQUENCE</scope>
    <source>
        <strain evidence="19">UCD 2041</strain>
    </source>
</reference>
<evidence type="ECO:0000256" key="3">
    <source>
        <dbReference type="ARBA" id="ARBA00012182"/>
    </source>
</evidence>
<dbReference type="PANTHER" id="PTHR45814:SF2">
    <property type="entry name" value="HISTONE-LYSINE N-METHYLTRANSFERASE SETD1"/>
    <property type="match status" value="1"/>
</dbReference>
<dbReference type="EMBL" id="CP063133">
    <property type="protein sequence ID" value="QOU19260.1"/>
    <property type="molecule type" value="Genomic_DNA"/>
</dbReference>
<evidence type="ECO:0000256" key="8">
    <source>
        <dbReference type="ARBA" id="ARBA00022691"/>
    </source>
</evidence>
<organism evidence="19 20">
    <name type="scientific">Dekkera bruxellensis</name>
    <name type="common">Brettanomyces custersii</name>
    <dbReference type="NCBI Taxonomy" id="5007"/>
    <lineage>
        <taxon>Eukaryota</taxon>
        <taxon>Fungi</taxon>
        <taxon>Dikarya</taxon>
        <taxon>Ascomycota</taxon>
        <taxon>Saccharomycotina</taxon>
        <taxon>Pichiomycetes</taxon>
        <taxon>Pichiales</taxon>
        <taxon>Pichiaceae</taxon>
        <taxon>Brettanomyces</taxon>
    </lineage>
</organism>
<dbReference type="Pfam" id="PF11764">
    <property type="entry name" value="N-SET"/>
    <property type="match status" value="1"/>
</dbReference>
<dbReference type="PROSITE" id="PS50868">
    <property type="entry name" value="POST_SET"/>
    <property type="match status" value="1"/>
</dbReference>
<feature type="region of interest" description="Disordered" evidence="16">
    <location>
        <begin position="378"/>
        <end position="404"/>
    </location>
</feature>
<dbReference type="PROSITE" id="PS50280">
    <property type="entry name" value="SET"/>
    <property type="match status" value="1"/>
</dbReference>
<keyword evidence="6 14" id="KW-0489">Methyltransferase</keyword>
<dbReference type="SMART" id="SM01291">
    <property type="entry name" value="N-SET"/>
    <property type="match status" value="1"/>
</dbReference>
<feature type="compositionally biased region" description="Basic and acidic residues" evidence="16">
    <location>
        <begin position="1"/>
        <end position="22"/>
    </location>
</feature>
<dbReference type="InterPro" id="IPR001214">
    <property type="entry name" value="SET_dom"/>
</dbReference>
<dbReference type="SMART" id="SM00508">
    <property type="entry name" value="PostSET"/>
    <property type="match status" value="1"/>
</dbReference>
<keyword evidence="10 14" id="KW-0539">Nucleus</keyword>
<dbReference type="GO" id="GO:0032259">
    <property type="term" value="P:methylation"/>
    <property type="evidence" value="ECO:0007669"/>
    <property type="project" value="UniProtKB-KW"/>
</dbReference>
<comment type="catalytic activity">
    <reaction evidence="13">
        <text>N(6),N(6)-dimethyl-L-lysyl(4)-[histone H3] + S-adenosyl-L-methionine = N(6),N(6),N(6)-trimethyl-L-lysyl(4)-[histone H3] + S-adenosyl-L-homocysteine + H(+)</text>
        <dbReference type="Rhea" id="RHEA:60272"/>
        <dbReference type="Rhea" id="RHEA-COMP:15537"/>
        <dbReference type="Rhea" id="RHEA-COMP:15540"/>
        <dbReference type="ChEBI" id="CHEBI:15378"/>
        <dbReference type="ChEBI" id="CHEBI:57856"/>
        <dbReference type="ChEBI" id="CHEBI:59789"/>
        <dbReference type="ChEBI" id="CHEBI:61961"/>
        <dbReference type="ChEBI" id="CHEBI:61976"/>
    </reaction>
</comment>
<dbReference type="PANTHER" id="PTHR45814">
    <property type="entry name" value="HISTONE-LYSINE N-METHYLTRANSFERASE SETD1"/>
    <property type="match status" value="1"/>
</dbReference>
<evidence type="ECO:0000259" key="18">
    <source>
        <dbReference type="PROSITE" id="PS50868"/>
    </source>
</evidence>
<keyword evidence="9 14" id="KW-0156">Chromatin regulator</keyword>
<dbReference type="Proteomes" id="UP000663131">
    <property type="component" value="Chromosome 5"/>
</dbReference>
<dbReference type="InterPro" id="IPR003616">
    <property type="entry name" value="Post-SET_dom"/>
</dbReference>
<dbReference type="GO" id="GO:0048188">
    <property type="term" value="C:Set1C/COMPASS complex"/>
    <property type="evidence" value="ECO:0007669"/>
    <property type="project" value="InterPro"/>
</dbReference>
<evidence type="ECO:0000259" key="17">
    <source>
        <dbReference type="PROSITE" id="PS50280"/>
    </source>
</evidence>
<dbReference type="InterPro" id="IPR044570">
    <property type="entry name" value="Set1-like"/>
</dbReference>
<accession>A0A871RAW0</accession>
<feature type="region of interest" description="Disordered" evidence="16">
    <location>
        <begin position="1"/>
        <end position="129"/>
    </location>
</feature>
<feature type="compositionally biased region" description="Basic and acidic residues" evidence="16">
    <location>
        <begin position="696"/>
        <end position="717"/>
    </location>
</feature>
<evidence type="ECO:0000256" key="16">
    <source>
        <dbReference type="SAM" id="MobiDB-lite"/>
    </source>
</evidence>
<protein>
    <recommendedName>
        <fullName evidence="4 14">Histone-lysine N-methyltransferase, H3 lysine-4 specific</fullName>
        <ecNumber evidence="3 14">2.1.1.354</ecNumber>
    </recommendedName>
</protein>
<evidence type="ECO:0000256" key="2">
    <source>
        <dbReference type="ARBA" id="ARBA00004286"/>
    </source>
</evidence>
<feature type="compositionally biased region" description="Basic and acidic residues" evidence="16">
    <location>
        <begin position="32"/>
        <end position="56"/>
    </location>
</feature>
<evidence type="ECO:0000313" key="19">
    <source>
        <dbReference type="EMBL" id="QOU19260.1"/>
    </source>
</evidence>
<evidence type="ECO:0000313" key="20">
    <source>
        <dbReference type="Proteomes" id="UP000663131"/>
    </source>
</evidence>
<feature type="compositionally biased region" description="Basic and acidic residues" evidence="16">
    <location>
        <begin position="394"/>
        <end position="404"/>
    </location>
</feature>
<comment type="function">
    <text evidence="14">Catalytic component of the COMPASS (Set1C) complex that specifically mono-, di- and trimethylates histone H3 to form H3K4me1/2/3. COMPASS recognizes ubiquitinated H2B on one face of the nucleosome which stimulates the methylation of H3 on the opposing face.</text>
</comment>
<dbReference type="CDD" id="cd12302">
    <property type="entry name" value="RRM_scSet1p_like"/>
    <property type="match status" value="1"/>
</dbReference>
<dbReference type="Pfam" id="PF00856">
    <property type="entry name" value="SET"/>
    <property type="match status" value="1"/>
</dbReference>
<evidence type="ECO:0000256" key="5">
    <source>
        <dbReference type="ARBA" id="ARBA00022454"/>
    </source>
</evidence>
<comment type="subunit">
    <text evidence="14">Component of the COMPASS (Set1C) complex.</text>
</comment>
<dbReference type="EC" id="2.1.1.354" evidence="3 14"/>
<comment type="subcellular location">
    <subcellularLocation>
        <location evidence="2">Chromosome</location>
    </subcellularLocation>
    <subcellularLocation>
        <location evidence="1 14">Nucleus</location>
    </subcellularLocation>
</comment>
<dbReference type="GeneID" id="64576404"/>
<feature type="coiled-coil region" evidence="15">
    <location>
        <begin position="577"/>
        <end position="604"/>
    </location>
</feature>
<feature type="domain" description="Post-SET" evidence="18">
    <location>
        <begin position="1088"/>
        <end position="1104"/>
    </location>
</feature>
<dbReference type="Pfam" id="PF11767">
    <property type="entry name" value="SET_assoc"/>
    <property type="match status" value="1"/>
</dbReference>
<dbReference type="InterPro" id="IPR017111">
    <property type="entry name" value="Set1_fungi"/>
</dbReference>
<feature type="compositionally biased region" description="Basic and acidic residues" evidence="16">
    <location>
        <begin position="64"/>
        <end position="84"/>
    </location>
</feature>
<feature type="compositionally biased region" description="Basic residues" evidence="16">
    <location>
        <begin position="638"/>
        <end position="650"/>
    </location>
</feature>
<dbReference type="PROSITE" id="PS51572">
    <property type="entry name" value="SAM_MT43_1"/>
    <property type="match status" value="1"/>
</dbReference>
<evidence type="ECO:0000256" key="10">
    <source>
        <dbReference type="ARBA" id="ARBA00023242"/>
    </source>
</evidence>
<dbReference type="RefSeq" id="XP_041135753.1">
    <property type="nucleotide sequence ID" value="XM_041282977.1"/>
</dbReference>
<evidence type="ECO:0000256" key="6">
    <source>
        <dbReference type="ARBA" id="ARBA00022603"/>
    </source>
</evidence>
<reference evidence="19" key="1">
    <citation type="submission" date="2020-10" db="EMBL/GenBank/DDBJ databases">
        <authorList>
            <person name="Palmer J.M."/>
        </authorList>
    </citation>
    <scope>NUCLEOTIDE SEQUENCE</scope>
    <source>
        <strain evidence="19">UCD 2041</strain>
    </source>
</reference>
<sequence>MRYREPRRGSDYYRGGGHSEFHRPRRPLTPELDERYDHRSDYSRFGRDGYAEDRYHQHSYHRSHVIEPRRELARHEHHEHHEGNVKLARGPSISRREERSNYQQMSRSNSSEKKFVDRSKAIPSHSTGPKLQALRTEPLKKHYNYFDIKDQNHSLEKKRKVAQSMSRTGKSYKLVLKPIANKEGNKHNGSGAASVVEQIRALHHKVVDPRKHNDISYKKGSEGTFFQNISALIPVHYKYDSKHSLGPVPSTELVAWGYLPTTSLQIIRNNFSTFGPLKDVRGVDDKDTAVPLGICKVCFDGDPAIAHARVLKAISNTNMKLLISGKLIHTGLNVDDKLLHKITDELMAEKRKKEAAERIEAARQRTLLVQKKKEERMLKRKIESRSSSVTSNVPKDDASSLKKETAERLASELPRLSDHDRHIVPLSEARLPPTYGKYIDDRPFIWVSDRYVDTRNVSSATIRKLLLRYNCARVLTHRTGFYIVFNNLKDAQICFDKEDGRPIFHYRMFMTFYVPDRMMSRTRIGDRLSPVGQAKTLILNELKGYLFKDLREKVIGPAMMKIMDSPKYTSKIEDYRKKMEEKKRHEIEEQRAKLKEHEKIEKNEVQSLPIGLAPVGVNHQVVDISSLISSRRGGRSEVRRKHQSTVKNRRNVLPMSHVLNESDGENTESEVENEEGGEEEEDEDEAEVEAEEEIDRVELNKSEPSSEKRKATVSDSKKKARKLARTESPGVKTLSSEEEESKAILSSQPTTPETEEQESKITKPISIDSNFLPTVDSPQAACEDKFISQVPNLDWLQEVIKDSEDLKFCKEAMLSIDGSINNGHEDIRYFAWKQKQDEQREARLLKVAEAGEDDALKGFIREIRSNKELKSSTGSFRTSGYRKMPDKLKIDYLPYRRRIKKPLTTIQEEDNNDSATQANAVFSSRVNRAASRRFAADVSMQKQMLGSESDLLELNQLLKRQKPVQFARSAIHNWGLYALEPIAAKEMIIEYVGERIRQKVAEVREKRYLKSGIGSSYLFRVDDNTVIDASKKGGIARFINHCCDPSCTAKIIKVDGKKRIVIYALRDIAANEELTYDYKFEKETNPEERIPCLCGAPNCKGYLN</sequence>
<dbReference type="AlphaFoldDB" id="A0A871RAW0"/>
<dbReference type="InterPro" id="IPR024636">
    <property type="entry name" value="SET_assoc"/>
</dbReference>
<keyword evidence="7 14" id="KW-0808">Transferase</keyword>
<dbReference type="SUPFAM" id="SSF82199">
    <property type="entry name" value="SET domain"/>
    <property type="match status" value="1"/>
</dbReference>
<dbReference type="Gene3D" id="2.170.270.10">
    <property type="entry name" value="SET domain"/>
    <property type="match status" value="1"/>
</dbReference>
<evidence type="ECO:0000256" key="7">
    <source>
        <dbReference type="ARBA" id="ARBA00022679"/>
    </source>
</evidence>
<name>A0A871RAW0_DEKBR</name>
<feature type="region of interest" description="Disordered" evidence="16">
    <location>
        <begin position="629"/>
        <end position="764"/>
    </location>
</feature>
<dbReference type="SMART" id="SM00317">
    <property type="entry name" value="SET"/>
    <property type="match status" value="1"/>
</dbReference>
<comment type="catalytic activity">
    <reaction evidence="12">
        <text>N(6)-methyl-L-lysyl(4)-[histone H3] + S-adenosyl-L-methionine = N(6),N(6)-dimethyl-L-lysyl(4)-[histone H3] + S-adenosyl-L-homocysteine + H(+)</text>
        <dbReference type="Rhea" id="RHEA:60268"/>
        <dbReference type="Rhea" id="RHEA-COMP:15540"/>
        <dbReference type="Rhea" id="RHEA-COMP:15543"/>
        <dbReference type="ChEBI" id="CHEBI:15378"/>
        <dbReference type="ChEBI" id="CHEBI:57856"/>
        <dbReference type="ChEBI" id="CHEBI:59789"/>
        <dbReference type="ChEBI" id="CHEBI:61929"/>
        <dbReference type="ChEBI" id="CHEBI:61976"/>
    </reaction>
</comment>
<dbReference type="OrthoDB" id="308383at2759"/>
<gene>
    <name evidence="19" type="ORF">BRETT_004481</name>
</gene>
<evidence type="ECO:0000256" key="9">
    <source>
        <dbReference type="ARBA" id="ARBA00022853"/>
    </source>
</evidence>
<feature type="domain" description="SET" evidence="17">
    <location>
        <begin position="962"/>
        <end position="1079"/>
    </location>
</feature>
<dbReference type="InterPro" id="IPR024657">
    <property type="entry name" value="COMPASS_Set1_N-SET"/>
</dbReference>
<keyword evidence="8 14" id="KW-0949">S-adenosyl-L-methionine</keyword>
<evidence type="ECO:0000256" key="1">
    <source>
        <dbReference type="ARBA" id="ARBA00004123"/>
    </source>
</evidence>
<comment type="catalytic activity">
    <reaction evidence="11 14">
        <text>L-lysyl(4)-[histone H3] + 3 S-adenosyl-L-methionine = N(6),N(6),N(6)-trimethyl-L-lysyl(4)-[histone H3] + 3 S-adenosyl-L-homocysteine + 3 H(+)</text>
        <dbReference type="Rhea" id="RHEA:60260"/>
        <dbReference type="Rhea" id="RHEA-COMP:15537"/>
        <dbReference type="Rhea" id="RHEA-COMP:15547"/>
        <dbReference type="ChEBI" id="CHEBI:15378"/>
        <dbReference type="ChEBI" id="CHEBI:29969"/>
        <dbReference type="ChEBI" id="CHEBI:57856"/>
        <dbReference type="ChEBI" id="CHEBI:59789"/>
        <dbReference type="ChEBI" id="CHEBI:61961"/>
        <dbReference type="EC" id="2.1.1.354"/>
    </reaction>
</comment>
<proteinExistence type="predicted"/>
<evidence type="ECO:0000256" key="13">
    <source>
        <dbReference type="ARBA" id="ARBA00049129"/>
    </source>
</evidence>
<feature type="compositionally biased region" description="Basic and acidic residues" evidence="16">
    <location>
        <begin position="110"/>
        <end position="120"/>
    </location>
</feature>
<evidence type="ECO:0000256" key="11">
    <source>
        <dbReference type="ARBA" id="ARBA00047571"/>
    </source>
</evidence>
<dbReference type="InterPro" id="IPR046341">
    <property type="entry name" value="SET_dom_sf"/>
</dbReference>